<dbReference type="EMBL" id="CP134081">
    <property type="protein sequence ID" value="WNC07996.1"/>
    <property type="molecule type" value="Genomic_DNA"/>
</dbReference>
<proteinExistence type="predicted"/>
<dbReference type="RefSeq" id="WP_310791017.1">
    <property type="nucleotide sequence ID" value="NZ_CP134081.1"/>
</dbReference>
<dbReference type="Proteomes" id="UP001258207">
    <property type="component" value="Chromosome"/>
</dbReference>
<name>A0AAJ6LWB3_9PSED</name>
<protein>
    <submittedName>
        <fullName evidence="1">ATP-binding protein</fullName>
    </submittedName>
</protein>
<dbReference type="GO" id="GO:0005524">
    <property type="term" value="F:ATP binding"/>
    <property type="evidence" value="ECO:0007669"/>
    <property type="project" value="UniProtKB-KW"/>
</dbReference>
<dbReference type="SUPFAM" id="SSF52540">
    <property type="entry name" value="P-loop containing nucleoside triphosphate hydrolases"/>
    <property type="match status" value="1"/>
</dbReference>
<dbReference type="AlphaFoldDB" id="A0AAJ6LWB3"/>
<reference evidence="1" key="1">
    <citation type="submission" date="2023-09" db="EMBL/GenBank/DDBJ databases">
        <title>First report of Pseudomonas coleopterorum DJ13 causing leaf spot on Rhododendron pulchrum Sweet in China.</title>
        <authorList>
            <person name="Zhang Y."/>
        </authorList>
    </citation>
    <scope>NUCLEOTIDE SEQUENCE</scope>
    <source>
        <strain evidence="1">DJ13</strain>
    </source>
</reference>
<gene>
    <name evidence="1" type="ORF">RI108_11705</name>
</gene>
<accession>A0AAJ6LWB3</accession>
<evidence type="ECO:0000313" key="2">
    <source>
        <dbReference type="Proteomes" id="UP001258207"/>
    </source>
</evidence>
<keyword evidence="1" id="KW-0547">Nucleotide-binding</keyword>
<dbReference type="InterPro" id="IPR027417">
    <property type="entry name" value="P-loop_NTPase"/>
</dbReference>
<organism evidence="1 2">
    <name type="scientific">Pseudomonas coleopterorum</name>
    <dbReference type="NCBI Taxonomy" id="1605838"/>
    <lineage>
        <taxon>Bacteria</taxon>
        <taxon>Pseudomonadati</taxon>
        <taxon>Pseudomonadota</taxon>
        <taxon>Gammaproteobacteria</taxon>
        <taxon>Pseudomonadales</taxon>
        <taxon>Pseudomonadaceae</taxon>
        <taxon>Pseudomonas</taxon>
    </lineage>
</organism>
<evidence type="ECO:0000313" key="1">
    <source>
        <dbReference type="EMBL" id="WNC07996.1"/>
    </source>
</evidence>
<sequence>MEAQKRTLYIDQLAKEISLIGQPFEIFGGLFLRLVLNVPVGSQGVNAGGFPVAGVVDGVSADGLIAAEYSAEKGYFTSSMAKARKDLEHVLRKTPSAREIYLVAGSKKRPQIAQKFVDAVMNSPPLQGRVLHLLGAEEIATSIVDQGLFSDDIVLKMSSYLPSLTKFADEEAAEALVPMPDARRLSRPQVDKHLDDLLSLQKCIVISGMAGTGKSDTAAALAHRNRSQYQTVIWLAGADVQTIEKLSAVAISRIGELRNVTGLLKHQRCLLIIDDASESLRIESLATLCAPGSNIVVTRRAASEGAYRLPLMSQDETLTLVNRDVEHCPPEVFPKIWEAVGGHALTINLINAAVAEGTTWDDIELDCRAPGILDSNGQTLADILLGRLRAAVQSPLSVFQWAGQPNVDAELLKTLTAPSAIRLVQKHGLVAADRPNVVRLHDVVFNSLSVQPWWTDQERAAITEKVCDYLGHTASKTGLSFWSAAVNLHRRIQHLVNCGESHPAFIYAIALVWSPAEVQPALLGDPVKLAGLVRAGTAPTPIITTMALLETVEKLYLCDKITGTQYAQDQLTLRMPMFDELENAPGLMLKQRSEILHHKGKALNRLEQKSEALRIFRSVMAGEHPLAESEVQIMRLLRHRTAEEKVEASRIVERILCAAESAEPVSHSVLFAAVEHAAWLGRGDLLLRYERTVEKWLVEAALREMPQAVQTLSSIARYLSREAPVFLSRLLGKIPRPLIDDIPQSDKRFDWGDTLLEASRTAGDSALRLQSEALVYFESLPPKPFHQQRHAELLLLMNRPVEAKQLLEVRGDLASAPFVQRLMALAEHQMGNPNEALFWMSKAFENLEPKHEKFRCVFHEHRFDFMSAIEGVDPEPELIAAIALSEAGQEQQRLNLKLARYHEQVGGTSE</sequence>
<dbReference type="Gene3D" id="3.40.50.300">
    <property type="entry name" value="P-loop containing nucleotide triphosphate hydrolases"/>
    <property type="match status" value="1"/>
</dbReference>
<keyword evidence="1" id="KW-0067">ATP-binding</keyword>